<dbReference type="CDD" id="cd05157">
    <property type="entry name" value="ETNK_euk"/>
    <property type="match status" value="1"/>
</dbReference>
<dbReference type="Gene3D" id="3.90.1200.10">
    <property type="match status" value="2"/>
</dbReference>
<comment type="similarity">
    <text evidence="1">Belongs to the choline/ethanolamine kinase family.</text>
</comment>
<accession>A0A9P8A8T6</accession>
<evidence type="ECO:0000256" key="1">
    <source>
        <dbReference type="ARBA" id="ARBA00038211"/>
    </source>
</evidence>
<evidence type="ECO:0008006" key="5">
    <source>
        <dbReference type="Google" id="ProtNLM"/>
    </source>
</evidence>
<evidence type="ECO:0000313" key="4">
    <source>
        <dbReference type="Proteomes" id="UP000717515"/>
    </source>
</evidence>
<organism evidence="3 4">
    <name type="scientific">Mortierella alpina</name>
    <name type="common">Oleaginous fungus</name>
    <name type="synonym">Mortierella renispora</name>
    <dbReference type="NCBI Taxonomy" id="64518"/>
    <lineage>
        <taxon>Eukaryota</taxon>
        <taxon>Fungi</taxon>
        <taxon>Fungi incertae sedis</taxon>
        <taxon>Mucoromycota</taxon>
        <taxon>Mortierellomycotina</taxon>
        <taxon>Mortierellomycetes</taxon>
        <taxon>Mortierellales</taxon>
        <taxon>Mortierellaceae</taxon>
        <taxon>Mortierella</taxon>
    </lineage>
</organism>
<dbReference type="PANTHER" id="PTHR22603:SF93">
    <property type="entry name" value="RE24176P"/>
    <property type="match status" value="1"/>
</dbReference>
<dbReference type="EMBL" id="JAIFTL010000020">
    <property type="protein sequence ID" value="KAG9326403.1"/>
    <property type="molecule type" value="Genomic_DNA"/>
</dbReference>
<feature type="compositionally biased region" description="Polar residues" evidence="2">
    <location>
        <begin position="579"/>
        <end position="607"/>
    </location>
</feature>
<dbReference type="GO" id="GO:0005737">
    <property type="term" value="C:cytoplasm"/>
    <property type="evidence" value="ECO:0007669"/>
    <property type="project" value="TreeGrafter"/>
</dbReference>
<gene>
    <name evidence="3" type="ORF">KVV02_008023</name>
</gene>
<dbReference type="GO" id="GO:0004103">
    <property type="term" value="F:choline kinase activity"/>
    <property type="evidence" value="ECO:0007669"/>
    <property type="project" value="TreeGrafter"/>
</dbReference>
<dbReference type="InterPro" id="IPR011009">
    <property type="entry name" value="Kinase-like_dom_sf"/>
</dbReference>
<name>A0A9P8A8T6_MORAP</name>
<dbReference type="GO" id="GO:0006646">
    <property type="term" value="P:phosphatidylethanolamine biosynthetic process"/>
    <property type="evidence" value="ECO:0007669"/>
    <property type="project" value="TreeGrafter"/>
</dbReference>
<feature type="region of interest" description="Disordered" evidence="2">
    <location>
        <begin position="15"/>
        <end position="70"/>
    </location>
</feature>
<reference evidence="3" key="1">
    <citation type="submission" date="2021-07" db="EMBL/GenBank/DDBJ databases">
        <title>Draft genome of Mortierella alpina, strain LL118, isolated from an aspen leaf litter sample.</title>
        <authorList>
            <person name="Yang S."/>
            <person name="Vinatzer B.A."/>
        </authorList>
    </citation>
    <scope>NUCLEOTIDE SEQUENCE</scope>
    <source>
        <strain evidence="3">LL118</strain>
    </source>
</reference>
<dbReference type="GO" id="GO:0004305">
    <property type="term" value="F:ethanolamine kinase activity"/>
    <property type="evidence" value="ECO:0007669"/>
    <property type="project" value="TreeGrafter"/>
</dbReference>
<dbReference type="Proteomes" id="UP000717515">
    <property type="component" value="Unassembled WGS sequence"/>
</dbReference>
<dbReference type="PANTHER" id="PTHR22603">
    <property type="entry name" value="CHOLINE/ETHANOALAMINE KINASE"/>
    <property type="match status" value="1"/>
</dbReference>
<dbReference type="SUPFAM" id="SSF56112">
    <property type="entry name" value="Protein kinase-like (PK-like)"/>
    <property type="match status" value="2"/>
</dbReference>
<proteinExistence type="inferred from homology"/>
<feature type="compositionally biased region" description="Basic and acidic residues" evidence="2">
    <location>
        <begin position="567"/>
        <end position="577"/>
    </location>
</feature>
<sequence length="713" mass="79801">MAAIVPSLSLDTLLRQEHDDSAVAPSPEDATALEVESSWEEQPVHLPTYTPSEADRDSIRDSPPTTPVDDPIYLAGSKKHFGFSARQSVASSIFPWQKHKPAVCHQYAPHRPPLSKRSSLSGLKVLPVIRPEAVRLLEDEEIDLLKMDAQSTSSCFSSLVLFLRRLPHLCTPTQISFEFVSGCIYNKNRAGVNSCMDTESFIDFRLLTLYSLLFNPASNLKGDQLARRTLELLHLLDVEDWAEVTDHNSLDLFRISGAMTNCIFLVTGPPRVVVATAGGESEELAPVSVPRKVLLRIYGIGLESLISRDNELHWLRNLSTMDIGPSLLGIFKNGRFEQYVESTTLTKEDIRHPRTSRHIAHRMCELHNIVNVFPPPEKCIPQTQENIAKWIPLAMAAIEKICLNDPEKRAAVDAFDFEKLLVEIEEVYRELTAVHSPLVFAHNDTQYGNILRKLDDSGELVVIDFEYAGYNTRGFDIGNHFCEWTADYHSDRPSVLHPDWYPTKAEQLNFLEAYMEAEIAMCGYHLTAINLTKYAKKRRSLTSAIASGFSKVTLSALHATSAILKRSSNELQREDPKSQGASGISTMSTDSAVSTDANTTFVSTNGTGLDRIHTNQTTASEGKGNSAAENDRSLPRSRRRERGGGDGSGGVSKAEILDSMYKEVNKFALTSHIMWGLWGLIQATQSEIDFDYFEYSLQRLSEFRRRRDEFMAL</sequence>
<protein>
    <recommendedName>
        <fullName evidence="5">Choline kinase</fullName>
    </recommendedName>
</protein>
<dbReference type="Pfam" id="PF01633">
    <property type="entry name" value="Choline_kinase"/>
    <property type="match status" value="2"/>
</dbReference>
<dbReference type="AlphaFoldDB" id="A0A9P8A8T6"/>
<evidence type="ECO:0000313" key="3">
    <source>
        <dbReference type="EMBL" id="KAG9326403.1"/>
    </source>
</evidence>
<dbReference type="Gene3D" id="3.30.200.20">
    <property type="entry name" value="Phosphorylase Kinase, domain 1"/>
    <property type="match status" value="1"/>
</dbReference>
<comment type="caution">
    <text evidence="3">The sequence shown here is derived from an EMBL/GenBank/DDBJ whole genome shotgun (WGS) entry which is preliminary data.</text>
</comment>
<evidence type="ECO:0000256" key="2">
    <source>
        <dbReference type="SAM" id="MobiDB-lite"/>
    </source>
</evidence>
<feature type="region of interest" description="Disordered" evidence="2">
    <location>
        <begin position="567"/>
        <end position="652"/>
    </location>
</feature>